<dbReference type="Proteomes" id="UP000240739">
    <property type="component" value="Unassembled WGS sequence"/>
</dbReference>
<sequence>MLDPQQLEAAAPTRAVTVETCAGLLLGHGHDAAMSPAARVERREASLDGLTDGVRQRRSPTD</sequence>
<name>A0A2T4UL20_9ACTN</name>
<evidence type="ECO:0000313" key="3">
    <source>
        <dbReference type="Proteomes" id="UP000240739"/>
    </source>
</evidence>
<protein>
    <submittedName>
        <fullName evidence="2">Uncharacterized protein</fullName>
    </submittedName>
</protein>
<evidence type="ECO:0000313" key="2">
    <source>
        <dbReference type="EMBL" id="PTL59905.1"/>
    </source>
</evidence>
<accession>A0A2T4UL20</accession>
<organism evidence="2 3">
    <name type="scientific">Paraconexibacter algicola</name>
    <dbReference type="NCBI Taxonomy" id="2133960"/>
    <lineage>
        <taxon>Bacteria</taxon>
        <taxon>Bacillati</taxon>
        <taxon>Actinomycetota</taxon>
        <taxon>Thermoleophilia</taxon>
        <taxon>Solirubrobacterales</taxon>
        <taxon>Paraconexibacteraceae</taxon>
        <taxon>Paraconexibacter</taxon>
    </lineage>
</organism>
<dbReference type="AlphaFoldDB" id="A0A2T4UL20"/>
<comment type="caution">
    <text evidence="2">The sequence shown here is derived from an EMBL/GenBank/DDBJ whole genome shotgun (WGS) entry which is preliminary data.</text>
</comment>
<gene>
    <name evidence="2" type="ORF">C7Y72_09710</name>
</gene>
<evidence type="ECO:0000256" key="1">
    <source>
        <dbReference type="SAM" id="MobiDB-lite"/>
    </source>
</evidence>
<reference evidence="2 3" key="1">
    <citation type="submission" date="2018-03" db="EMBL/GenBank/DDBJ databases">
        <title>Aquarubrobacter algicola gen. nov., sp. nov., a novel actinobacterium isolated from shallow eutrophic lake during the end of cyanobacterial harmful algal blooms.</title>
        <authorList>
            <person name="Chun S.J."/>
        </authorList>
    </citation>
    <scope>NUCLEOTIDE SEQUENCE [LARGE SCALE GENOMIC DNA]</scope>
    <source>
        <strain evidence="2 3">Seoho-28</strain>
    </source>
</reference>
<feature type="region of interest" description="Disordered" evidence="1">
    <location>
        <begin position="35"/>
        <end position="62"/>
    </location>
</feature>
<proteinExistence type="predicted"/>
<keyword evidence="3" id="KW-1185">Reference proteome</keyword>
<dbReference type="EMBL" id="PYYB01000001">
    <property type="protein sequence ID" value="PTL59905.1"/>
    <property type="molecule type" value="Genomic_DNA"/>
</dbReference>